<sequence>MSAGAHQVKSLAHVVREGSISGAARRLGVSQSAVSQHIAKLETHVGAQVLIRHRDGIVLTPVGQELFQLADQYAALDQQIEERLRGHAALERGHLTVIANAPQPALSLIASFSERYPKISVDFTLYDWASAMQRLNDSKVDIAIVTAPTPSESLFIKPLKNARYVLYARHDSPLAKLTTASLKEVASQTVILPERGSLTQRVLSQAFQDHGVQPRRLITMTTFPVMKEAILQGIGIGFFLDSSSVPEDRLVEIPVQELSQEYATCLTVPKHKMGLRITNSFLHVVDDFVGKIGVR</sequence>
<dbReference type="InterPro" id="IPR005119">
    <property type="entry name" value="LysR_subst-bd"/>
</dbReference>
<name>A0A238J5R8_9RHOB</name>
<dbReference type="SUPFAM" id="SSF46785">
    <property type="entry name" value="Winged helix' DNA-binding domain"/>
    <property type="match status" value="1"/>
</dbReference>
<dbReference type="AlphaFoldDB" id="A0A238J5R8"/>
<dbReference type="Gene3D" id="3.40.190.290">
    <property type="match status" value="1"/>
</dbReference>
<proteinExistence type="inferred from homology"/>
<reference evidence="7" key="1">
    <citation type="submission" date="2017-05" db="EMBL/GenBank/DDBJ databases">
        <authorList>
            <person name="Rodrigo-Torres L."/>
            <person name="Arahal R. D."/>
            <person name="Lucena T."/>
        </authorList>
    </citation>
    <scope>NUCLEOTIDE SEQUENCE [LARGE SCALE GENOMIC DNA]</scope>
    <source>
        <strain evidence="7">CECT 8649</strain>
    </source>
</reference>
<dbReference type="SUPFAM" id="SSF53850">
    <property type="entry name" value="Periplasmic binding protein-like II"/>
    <property type="match status" value="1"/>
</dbReference>
<dbReference type="InterPro" id="IPR036390">
    <property type="entry name" value="WH_DNA-bd_sf"/>
</dbReference>
<evidence type="ECO:0000256" key="1">
    <source>
        <dbReference type="ARBA" id="ARBA00009437"/>
    </source>
</evidence>
<comment type="similarity">
    <text evidence="1">Belongs to the LysR transcriptional regulatory family.</text>
</comment>
<dbReference type="Pfam" id="PF03466">
    <property type="entry name" value="LysR_substrate"/>
    <property type="match status" value="1"/>
</dbReference>
<dbReference type="Pfam" id="PF00126">
    <property type="entry name" value="HTH_1"/>
    <property type="match status" value="1"/>
</dbReference>
<gene>
    <name evidence="6" type="primary">cysL_1</name>
    <name evidence="6" type="ORF">TRP8649_00070</name>
</gene>
<dbReference type="InterPro" id="IPR036388">
    <property type="entry name" value="WH-like_DNA-bd_sf"/>
</dbReference>
<dbReference type="PANTHER" id="PTHR30126">
    <property type="entry name" value="HTH-TYPE TRANSCRIPTIONAL REGULATOR"/>
    <property type="match status" value="1"/>
</dbReference>
<dbReference type="PROSITE" id="PS50931">
    <property type="entry name" value="HTH_LYSR"/>
    <property type="match status" value="1"/>
</dbReference>
<dbReference type="PRINTS" id="PR00039">
    <property type="entry name" value="HTHLYSR"/>
</dbReference>
<organism evidence="6 7">
    <name type="scientific">Pelagimonas phthalicica</name>
    <dbReference type="NCBI Taxonomy" id="1037362"/>
    <lineage>
        <taxon>Bacteria</taxon>
        <taxon>Pseudomonadati</taxon>
        <taxon>Pseudomonadota</taxon>
        <taxon>Alphaproteobacteria</taxon>
        <taxon>Rhodobacterales</taxon>
        <taxon>Roseobacteraceae</taxon>
        <taxon>Pelagimonas</taxon>
    </lineage>
</organism>
<dbReference type="EMBL" id="FXXP01000001">
    <property type="protein sequence ID" value="SMX25998.1"/>
    <property type="molecule type" value="Genomic_DNA"/>
</dbReference>
<accession>A0A238J5R8</accession>
<protein>
    <submittedName>
        <fullName evidence="6">HTH-type transcriptional regulator CysL</fullName>
    </submittedName>
</protein>
<evidence type="ECO:0000313" key="7">
    <source>
        <dbReference type="Proteomes" id="UP000225972"/>
    </source>
</evidence>
<keyword evidence="7" id="KW-1185">Reference proteome</keyword>
<dbReference type="Gene3D" id="1.10.10.10">
    <property type="entry name" value="Winged helix-like DNA-binding domain superfamily/Winged helix DNA-binding domain"/>
    <property type="match status" value="1"/>
</dbReference>
<evidence type="ECO:0000313" key="6">
    <source>
        <dbReference type="EMBL" id="SMX25998.1"/>
    </source>
</evidence>
<evidence type="ECO:0000256" key="2">
    <source>
        <dbReference type="ARBA" id="ARBA00023015"/>
    </source>
</evidence>
<evidence type="ECO:0000256" key="3">
    <source>
        <dbReference type="ARBA" id="ARBA00023125"/>
    </source>
</evidence>
<evidence type="ECO:0000259" key="5">
    <source>
        <dbReference type="PROSITE" id="PS50931"/>
    </source>
</evidence>
<keyword evidence="2" id="KW-0805">Transcription regulation</keyword>
<dbReference type="Proteomes" id="UP000225972">
    <property type="component" value="Unassembled WGS sequence"/>
</dbReference>
<keyword evidence="3" id="KW-0238">DNA-binding</keyword>
<dbReference type="GO" id="GO:0003700">
    <property type="term" value="F:DNA-binding transcription factor activity"/>
    <property type="evidence" value="ECO:0007669"/>
    <property type="project" value="InterPro"/>
</dbReference>
<evidence type="ECO:0000256" key="4">
    <source>
        <dbReference type="ARBA" id="ARBA00023163"/>
    </source>
</evidence>
<dbReference type="GO" id="GO:0000976">
    <property type="term" value="F:transcription cis-regulatory region binding"/>
    <property type="evidence" value="ECO:0007669"/>
    <property type="project" value="TreeGrafter"/>
</dbReference>
<dbReference type="PANTHER" id="PTHR30126:SF39">
    <property type="entry name" value="HTH-TYPE TRANSCRIPTIONAL REGULATOR CYSL"/>
    <property type="match status" value="1"/>
</dbReference>
<dbReference type="RefSeq" id="WP_166652712.1">
    <property type="nucleotide sequence ID" value="NZ_FXXP01000001.1"/>
</dbReference>
<dbReference type="InterPro" id="IPR000847">
    <property type="entry name" value="LysR_HTH_N"/>
</dbReference>
<feature type="domain" description="HTH lysR-type" evidence="5">
    <location>
        <begin position="1"/>
        <end position="60"/>
    </location>
</feature>
<keyword evidence="4" id="KW-0804">Transcription</keyword>
<dbReference type="CDD" id="cd05466">
    <property type="entry name" value="PBP2_LTTR_substrate"/>
    <property type="match status" value="1"/>
</dbReference>